<dbReference type="InterPro" id="IPR036249">
    <property type="entry name" value="Thioredoxin-like_sf"/>
</dbReference>
<dbReference type="RefSeq" id="WP_111340902.1">
    <property type="nucleotide sequence ID" value="NZ_QLII01000001.1"/>
</dbReference>
<keyword evidence="1" id="KW-0732">Signal</keyword>
<feature type="domain" description="Thioredoxin" evidence="2">
    <location>
        <begin position="8"/>
        <end position="146"/>
    </location>
</feature>
<evidence type="ECO:0000313" key="3">
    <source>
        <dbReference type="EMBL" id="RAI74029.1"/>
    </source>
</evidence>
<dbReference type="AlphaFoldDB" id="A0A327NI99"/>
<dbReference type="InterPro" id="IPR051099">
    <property type="entry name" value="AGR/TXD"/>
</dbReference>
<evidence type="ECO:0000259" key="2">
    <source>
        <dbReference type="PROSITE" id="PS51352"/>
    </source>
</evidence>
<dbReference type="GO" id="GO:0016853">
    <property type="term" value="F:isomerase activity"/>
    <property type="evidence" value="ECO:0007669"/>
    <property type="project" value="UniProtKB-KW"/>
</dbReference>
<dbReference type="PANTHER" id="PTHR15337:SF11">
    <property type="entry name" value="THIOREDOXIN DOMAIN-CONTAINING PROTEIN"/>
    <property type="match status" value="1"/>
</dbReference>
<dbReference type="Proteomes" id="UP000249016">
    <property type="component" value="Unassembled WGS sequence"/>
</dbReference>
<accession>A0A327NI99</accession>
<reference evidence="3 4" key="1">
    <citation type="submission" date="2018-06" db="EMBL/GenBank/DDBJ databases">
        <title>Spirosoma sp. HMF3257 Genome sequencing and assembly.</title>
        <authorList>
            <person name="Kang H."/>
            <person name="Cha I."/>
            <person name="Kim H."/>
            <person name="Kang J."/>
            <person name="Joh K."/>
        </authorList>
    </citation>
    <scope>NUCLEOTIDE SEQUENCE [LARGE SCALE GENOMIC DNA]</scope>
    <source>
        <strain evidence="3 4">HMF3257</strain>
    </source>
</reference>
<sequence>MKLVLTTLFVGLGLLANTLTWQLNFDQAKTEAAQSHKFILLNFSGSDWCGPCIKLKKNIFESAEFGQFATEHLILVRADFPRLSKNQLDARQTAHNEALAEKYNKQGKFPLTVLLDADGHILKEWDGYPQTLTVSSFLETIQSVTSAAK</sequence>
<evidence type="ECO:0000313" key="4">
    <source>
        <dbReference type="Proteomes" id="UP000249016"/>
    </source>
</evidence>
<evidence type="ECO:0000256" key="1">
    <source>
        <dbReference type="ARBA" id="ARBA00022729"/>
    </source>
</evidence>
<keyword evidence="3" id="KW-0413">Isomerase</keyword>
<gene>
    <name evidence="3" type="ORF">HMF3257_05995</name>
</gene>
<dbReference type="SUPFAM" id="SSF52833">
    <property type="entry name" value="Thioredoxin-like"/>
    <property type="match status" value="1"/>
</dbReference>
<dbReference type="Pfam" id="PF13899">
    <property type="entry name" value="Thioredoxin_7"/>
    <property type="match status" value="1"/>
</dbReference>
<dbReference type="OrthoDB" id="981626at2"/>
<dbReference type="PROSITE" id="PS51352">
    <property type="entry name" value="THIOREDOXIN_2"/>
    <property type="match status" value="1"/>
</dbReference>
<dbReference type="PANTHER" id="PTHR15337">
    <property type="entry name" value="ANTERIOR GRADIENT PROTEIN-RELATED"/>
    <property type="match status" value="1"/>
</dbReference>
<comment type="caution">
    <text evidence="3">The sequence shown here is derived from an EMBL/GenBank/DDBJ whole genome shotgun (WGS) entry which is preliminary data.</text>
</comment>
<name>A0A327NI99_9BACT</name>
<dbReference type="Gene3D" id="3.40.30.10">
    <property type="entry name" value="Glutaredoxin"/>
    <property type="match status" value="1"/>
</dbReference>
<keyword evidence="4" id="KW-1185">Reference proteome</keyword>
<proteinExistence type="predicted"/>
<protein>
    <submittedName>
        <fullName evidence="3">Thiol-disulfide isomerase</fullName>
    </submittedName>
</protein>
<dbReference type="InterPro" id="IPR013766">
    <property type="entry name" value="Thioredoxin_domain"/>
</dbReference>
<dbReference type="EMBL" id="QLII01000001">
    <property type="protein sequence ID" value="RAI74029.1"/>
    <property type="molecule type" value="Genomic_DNA"/>
</dbReference>
<organism evidence="3 4">
    <name type="scientific">Spirosoma telluris</name>
    <dbReference type="NCBI Taxonomy" id="2183553"/>
    <lineage>
        <taxon>Bacteria</taxon>
        <taxon>Pseudomonadati</taxon>
        <taxon>Bacteroidota</taxon>
        <taxon>Cytophagia</taxon>
        <taxon>Cytophagales</taxon>
        <taxon>Cytophagaceae</taxon>
        <taxon>Spirosoma</taxon>
    </lineage>
</organism>